<evidence type="ECO:0000313" key="1">
    <source>
        <dbReference type="EMBL" id="HEC06728.1"/>
    </source>
</evidence>
<name>A0A831RYX0_9GAMM</name>
<dbReference type="AlphaFoldDB" id="A0A831RYX0"/>
<dbReference type="Proteomes" id="UP000886339">
    <property type="component" value="Unassembled WGS sequence"/>
</dbReference>
<protein>
    <submittedName>
        <fullName evidence="1">Radical SAM protein</fullName>
    </submittedName>
</protein>
<organism evidence="1">
    <name type="scientific">Thiolapillus brandeum</name>
    <dbReference type="NCBI Taxonomy" id="1076588"/>
    <lineage>
        <taxon>Bacteria</taxon>
        <taxon>Pseudomonadati</taxon>
        <taxon>Pseudomonadota</taxon>
        <taxon>Gammaproteobacteria</taxon>
        <taxon>Chromatiales</taxon>
        <taxon>Sedimenticolaceae</taxon>
        <taxon>Thiolapillus</taxon>
    </lineage>
</organism>
<proteinExistence type="predicted"/>
<dbReference type="SFLD" id="SFLDS00029">
    <property type="entry name" value="Radical_SAM"/>
    <property type="match status" value="1"/>
</dbReference>
<gene>
    <name evidence="1" type="ORF">ENJ12_07745</name>
</gene>
<dbReference type="GO" id="GO:0051536">
    <property type="term" value="F:iron-sulfur cluster binding"/>
    <property type="evidence" value="ECO:0007669"/>
    <property type="project" value="InterPro"/>
</dbReference>
<reference evidence="1" key="1">
    <citation type="journal article" date="2020" name="mSystems">
        <title>Genome- and Community-Level Interaction Insights into Carbon Utilization and Element Cycling Functions of Hydrothermarchaeota in Hydrothermal Sediment.</title>
        <authorList>
            <person name="Zhou Z."/>
            <person name="Liu Y."/>
            <person name="Xu W."/>
            <person name="Pan J."/>
            <person name="Luo Z.H."/>
            <person name="Li M."/>
        </authorList>
    </citation>
    <scope>NUCLEOTIDE SEQUENCE [LARGE SCALE GENOMIC DNA]</scope>
    <source>
        <strain evidence="1">HyVt-458</strain>
    </source>
</reference>
<dbReference type="InterPro" id="IPR007197">
    <property type="entry name" value="rSAM"/>
</dbReference>
<dbReference type="GO" id="GO:0003824">
    <property type="term" value="F:catalytic activity"/>
    <property type="evidence" value="ECO:0007669"/>
    <property type="project" value="InterPro"/>
</dbReference>
<sequence length="569" mass="65257">MSSNQVSVTDTHQQQLQALYLENRRQRFKSEINRLTGGDMQALLDPQPQAEDLSFLLTYVYAWHWLRQHVAVEYHRALLAPFRGSARAFLMEMLEESESADDFVRAYIDHWLASPGPGPAQREQLFRLLQRRDNDPNRLRQDILAIWRNLQLFTQPDKQHYARIARIERNRYGDTLGEADRKRLALVDSLPGMPKKQQQFGKLGLIPHMGCPQTCRHCMFIWRPFVRSEENPDQLYELVDAHTQSVLFTGGDLTRHMAHFYRAVGKMRHVRTFAILLNGDFAGDIVQTKALLDAMAQALKARPAGWPQAHILLQISFDEFHQEVLIDKHGQLRERIPVAKIANIVELAPRYQGIQLALLHKQNRLNFSMDLFHKGVFGRLAQELGQRGHQLQILSTAASERIKTQPGSSQRGKLIKDASFVLQQYPDAPILLTSSTIDAYGRAELLEEGESVREKEFLAEVLGRTRSPGQGFDTDLMFWFNGWATLFSAVHVCLGNVYEEGAEQVLARQRKDPLSRALADFDCRLLDFYAEKKDDLDVLVASATGPHHLFHRLTEDADMRLHMTRRLIA</sequence>
<comment type="caution">
    <text evidence="1">The sequence shown here is derived from an EMBL/GenBank/DDBJ whole genome shotgun (WGS) entry which is preliminary data.</text>
</comment>
<dbReference type="InterPro" id="IPR058240">
    <property type="entry name" value="rSAM_sf"/>
</dbReference>
<dbReference type="EMBL" id="DRLF01000272">
    <property type="protein sequence ID" value="HEC06728.1"/>
    <property type="molecule type" value="Genomic_DNA"/>
</dbReference>
<accession>A0A831RYX0</accession>
<dbReference type="SUPFAM" id="SSF102114">
    <property type="entry name" value="Radical SAM enzymes"/>
    <property type="match status" value="1"/>
</dbReference>